<dbReference type="InterPro" id="IPR011020">
    <property type="entry name" value="HTTM-like"/>
</dbReference>
<evidence type="ECO:0000256" key="3">
    <source>
        <dbReference type="ARBA" id="ARBA00022989"/>
    </source>
</evidence>
<evidence type="ECO:0000256" key="4">
    <source>
        <dbReference type="ARBA" id="ARBA00023136"/>
    </source>
</evidence>
<organism evidence="7 8">
    <name type="scientific">Psychrobacillus psychrodurans</name>
    <dbReference type="NCBI Taxonomy" id="126157"/>
    <lineage>
        <taxon>Bacteria</taxon>
        <taxon>Bacillati</taxon>
        <taxon>Bacillota</taxon>
        <taxon>Bacilli</taxon>
        <taxon>Bacillales</taxon>
        <taxon>Bacillaceae</taxon>
        <taxon>Psychrobacillus</taxon>
    </lineage>
</organism>
<evidence type="ECO:0000259" key="6">
    <source>
        <dbReference type="SMART" id="SM00752"/>
    </source>
</evidence>
<feature type="domain" description="HTTM-like" evidence="6">
    <location>
        <begin position="18"/>
        <end position="276"/>
    </location>
</feature>
<evidence type="ECO:0000256" key="5">
    <source>
        <dbReference type="SAM" id="Phobius"/>
    </source>
</evidence>
<name>A0A9X3LCP8_9BACI</name>
<keyword evidence="8" id="KW-1185">Reference proteome</keyword>
<dbReference type="GO" id="GO:0012505">
    <property type="term" value="C:endomembrane system"/>
    <property type="evidence" value="ECO:0007669"/>
    <property type="project" value="UniProtKB-SubCell"/>
</dbReference>
<sequence>MLNTINYLLDEGVNKTKNKQYNLVSLSILRIIVGLHVLFELITAFSIKEILWNSSIFNTSITFLHNEFYFYIFYFVGIALMFIYTIGISSIFLNIAVYIFVYILYQASPFLLDGGNNILIIVLFYMIFTNNTQHYSIYSKYKVSNIKNITHNLFLILILVQTCILYFFAGFFKAQGEMWLHGTALYYILSLDSFSMEPFAWLQSIILNSSFLLTLGAYTAIFTQLFFPFLVFNKYTRYILLLGSIGFHLSIIFFMGLTTFGMIMIALDLQFISDDEYNKIVSIFKKWFNNVKLSVKKKINLKDHEKPLKEKIY</sequence>
<keyword evidence="2 5" id="KW-0812">Transmembrane</keyword>
<gene>
    <name evidence="7" type="ORF">M9R61_19550</name>
</gene>
<dbReference type="PANTHER" id="PTHR39535">
    <property type="entry name" value="SPORULATION-DELAYING PROTEIN SDPB"/>
    <property type="match status" value="1"/>
</dbReference>
<keyword evidence="4 5" id="KW-0472">Membrane</keyword>
<dbReference type="RefSeq" id="WP_269923458.1">
    <property type="nucleotide sequence ID" value="NZ_JAMKBI010000025.1"/>
</dbReference>
<feature type="transmembrane region" description="Helical" evidence="5">
    <location>
        <begin position="238"/>
        <end position="267"/>
    </location>
</feature>
<feature type="transmembrane region" description="Helical" evidence="5">
    <location>
        <begin position="211"/>
        <end position="232"/>
    </location>
</feature>
<feature type="transmembrane region" description="Helical" evidence="5">
    <location>
        <begin position="149"/>
        <end position="172"/>
    </location>
</feature>
<feature type="transmembrane region" description="Helical" evidence="5">
    <location>
        <begin position="68"/>
        <end position="101"/>
    </location>
</feature>
<dbReference type="SMART" id="SM00752">
    <property type="entry name" value="HTTM"/>
    <property type="match status" value="1"/>
</dbReference>
<accession>A0A9X3LCP8</accession>
<dbReference type="PANTHER" id="PTHR39535:SF2">
    <property type="entry name" value="HTTM DOMAIN-CONTAINING PROTEIN"/>
    <property type="match status" value="1"/>
</dbReference>
<dbReference type="EMBL" id="JAMKBI010000025">
    <property type="protein sequence ID" value="MCZ8535496.1"/>
    <property type="molecule type" value="Genomic_DNA"/>
</dbReference>
<evidence type="ECO:0000256" key="2">
    <source>
        <dbReference type="ARBA" id="ARBA00022692"/>
    </source>
</evidence>
<proteinExistence type="predicted"/>
<reference evidence="7" key="1">
    <citation type="submission" date="2022-05" db="EMBL/GenBank/DDBJ databases">
        <authorList>
            <person name="Colautti A."/>
            <person name="Iacumin L."/>
        </authorList>
    </citation>
    <scope>NUCLEOTIDE SEQUENCE</scope>
    <source>
        <strain evidence="7">DSM 30747</strain>
    </source>
</reference>
<dbReference type="InterPro" id="IPR052964">
    <property type="entry name" value="Sporulation_signal_mat"/>
</dbReference>
<comment type="subcellular location">
    <subcellularLocation>
        <location evidence="1">Endomembrane system</location>
        <topology evidence="1">Multi-pass membrane protein</topology>
    </subcellularLocation>
</comment>
<evidence type="ECO:0000256" key="1">
    <source>
        <dbReference type="ARBA" id="ARBA00004127"/>
    </source>
</evidence>
<dbReference type="AlphaFoldDB" id="A0A9X3LCP8"/>
<evidence type="ECO:0000313" key="8">
    <source>
        <dbReference type="Proteomes" id="UP001152172"/>
    </source>
</evidence>
<feature type="transmembrane region" description="Helical" evidence="5">
    <location>
        <begin position="28"/>
        <end position="47"/>
    </location>
</feature>
<evidence type="ECO:0000313" key="7">
    <source>
        <dbReference type="EMBL" id="MCZ8535496.1"/>
    </source>
</evidence>
<dbReference type="Proteomes" id="UP001152172">
    <property type="component" value="Unassembled WGS sequence"/>
</dbReference>
<feature type="transmembrane region" description="Helical" evidence="5">
    <location>
        <begin position="107"/>
        <end position="128"/>
    </location>
</feature>
<protein>
    <submittedName>
        <fullName evidence="7">HTTM domain-containing protein</fullName>
    </submittedName>
</protein>
<comment type="caution">
    <text evidence="7">The sequence shown here is derived from an EMBL/GenBank/DDBJ whole genome shotgun (WGS) entry which is preliminary data.</text>
</comment>
<keyword evidence="3 5" id="KW-1133">Transmembrane helix</keyword>